<keyword evidence="11" id="KW-1185">Reference proteome</keyword>
<dbReference type="SMART" id="SM00432">
    <property type="entry name" value="MADS"/>
    <property type="match status" value="1"/>
</dbReference>
<feature type="compositionally biased region" description="Low complexity" evidence="6">
    <location>
        <begin position="176"/>
        <end position="193"/>
    </location>
</feature>
<dbReference type="GO" id="GO:0000978">
    <property type="term" value="F:RNA polymerase II cis-regulatory region sequence-specific DNA binding"/>
    <property type="evidence" value="ECO:0007669"/>
    <property type="project" value="TreeGrafter"/>
</dbReference>
<dbReference type="SUPFAM" id="SSF55455">
    <property type="entry name" value="SRF-like"/>
    <property type="match status" value="1"/>
</dbReference>
<dbReference type="PROSITE" id="PS50066">
    <property type="entry name" value="MADS_BOX_2"/>
    <property type="match status" value="1"/>
</dbReference>
<reference evidence="8" key="2">
    <citation type="submission" date="2017-06" db="EMBL/GenBank/DDBJ databases">
        <title>The pomegranate genome and the genomics of punicalagin biosynthesis.</title>
        <authorList>
            <person name="Xu C."/>
        </authorList>
    </citation>
    <scope>NUCLEOTIDE SEQUENCE [LARGE SCALE GENOMIC DNA]</scope>
    <source>
        <tissue evidence="8">Fresh leaf</tissue>
    </source>
</reference>
<dbReference type="InterPro" id="IPR033896">
    <property type="entry name" value="MEF2-like_N"/>
</dbReference>
<dbReference type="OrthoDB" id="1898716at2759"/>
<evidence type="ECO:0000313" key="8">
    <source>
        <dbReference type="EMBL" id="OWM66259.1"/>
    </source>
</evidence>
<keyword evidence="3" id="KW-0238">DNA-binding</keyword>
<keyword evidence="4" id="KW-0804">Transcription</keyword>
<evidence type="ECO:0000256" key="5">
    <source>
        <dbReference type="ARBA" id="ARBA00023242"/>
    </source>
</evidence>
<keyword evidence="2" id="KW-0805">Transcription regulation</keyword>
<evidence type="ECO:0000313" key="10">
    <source>
        <dbReference type="Proteomes" id="UP000197138"/>
    </source>
</evidence>
<proteinExistence type="predicted"/>
<comment type="caution">
    <text evidence="8">The sequence shown here is derived from an EMBL/GenBank/DDBJ whole genome shotgun (WGS) entry which is preliminary data.</text>
</comment>
<comment type="subcellular location">
    <subcellularLocation>
        <location evidence="1">Nucleus</location>
    </subcellularLocation>
</comment>
<dbReference type="GO" id="GO:0046983">
    <property type="term" value="F:protein dimerization activity"/>
    <property type="evidence" value="ECO:0007669"/>
    <property type="project" value="InterPro"/>
</dbReference>
<evidence type="ECO:0000256" key="2">
    <source>
        <dbReference type="ARBA" id="ARBA00023015"/>
    </source>
</evidence>
<evidence type="ECO:0000313" key="11">
    <source>
        <dbReference type="Proteomes" id="UP000233551"/>
    </source>
</evidence>
<dbReference type="Gene3D" id="3.40.1810.10">
    <property type="entry name" value="Transcription factor, MADS-box"/>
    <property type="match status" value="1"/>
</dbReference>
<dbReference type="GO" id="GO:0000981">
    <property type="term" value="F:DNA-binding transcription factor activity, RNA polymerase II-specific"/>
    <property type="evidence" value="ECO:0007669"/>
    <property type="project" value="TreeGrafter"/>
</dbReference>
<dbReference type="InterPro" id="IPR036879">
    <property type="entry name" value="TF_MADSbox_sf"/>
</dbReference>
<evidence type="ECO:0000256" key="1">
    <source>
        <dbReference type="ARBA" id="ARBA00004123"/>
    </source>
</evidence>
<evidence type="ECO:0000256" key="4">
    <source>
        <dbReference type="ARBA" id="ARBA00023163"/>
    </source>
</evidence>
<organism evidence="8 10">
    <name type="scientific">Punica granatum</name>
    <name type="common">Pomegranate</name>
    <dbReference type="NCBI Taxonomy" id="22663"/>
    <lineage>
        <taxon>Eukaryota</taxon>
        <taxon>Viridiplantae</taxon>
        <taxon>Streptophyta</taxon>
        <taxon>Embryophyta</taxon>
        <taxon>Tracheophyta</taxon>
        <taxon>Spermatophyta</taxon>
        <taxon>Magnoliopsida</taxon>
        <taxon>eudicotyledons</taxon>
        <taxon>Gunneridae</taxon>
        <taxon>Pentapetalae</taxon>
        <taxon>rosids</taxon>
        <taxon>malvids</taxon>
        <taxon>Myrtales</taxon>
        <taxon>Lythraceae</taxon>
        <taxon>Punica</taxon>
    </lineage>
</organism>
<dbReference type="InterPro" id="IPR002100">
    <property type="entry name" value="TF_MADSbox"/>
</dbReference>
<dbReference type="AlphaFoldDB" id="A0A218W165"/>
<evidence type="ECO:0000256" key="3">
    <source>
        <dbReference type="ARBA" id="ARBA00023125"/>
    </source>
</evidence>
<dbReference type="GO" id="GO:0005634">
    <property type="term" value="C:nucleus"/>
    <property type="evidence" value="ECO:0007669"/>
    <property type="project" value="UniProtKB-SubCell"/>
</dbReference>
<reference evidence="10" key="1">
    <citation type="journal article" date="2017" name="Plant J.">
        <title>The pomegranate (Punica granatum L.) genome and the genomics of punicalagin biosynthesis.</title>
        <authorList>
            <person name="Qin G."/>
            <person name="Xu C."/>
            <person name="Ming R."/>
            <person name="Tang H."/>
            <person name="Guyot R."/>
            <person name="Kramer E.M."/>
            <person name="Hu Y."/>
            <person name="Yi X."/>
            <person name="Qi Y."/>
            <person name="Xu X."/>
            <person name="Gao Z."/>
            <person name="Pan H."/>
            <person name="Jian J."/>
            <person name="Tian Y."/>
            <person name="Yue Z."/>
            <person name="Xu Y."/>
        </authorList>
    </citation>
    <scope>NUCLEOTIDE SEQUENCE [LARGE SCALE GENOMIC DNA]</scope>
    <source>
        <strain evidence="10">cv. Dabenzi</strain>
    </source>
</reference>
<dbReference type="EMBL" id="MTKT01005554">
    <property type="protein sequence ID" value="OWM66259.1"/>
    <property type="molecule type" value="Genomic_DNA"/>
</dbReference>
<name>A0A218W165_PUNGR</name>
<evidence type="ECO:0000259" key="7">
    <source>
        <dbReference type="PROSITE" id="PS50066"/>
    </source>
</evidence>
<dbReference type="FunFam" id="3.40.1810.10:FF:000006">
    <property type="entry name" value="Agamous-like MADS-box protein AGL62"/>
    <property type="match status" value="1"/>
</dbReference>
<dbReference type="Pfam" id="PF00319">
    <property type="entry name" value="SRF-TF"/>
    <property type="match status" value="1"/>
</dbReference>
<accession>A0A218W165</accession>
<gene>
    <name evidence="8" type="ORF">CDL15_Pgr013476</name>
    <name evidence="9" type="ORF">CRG98_029472</name>
</gene>
<dbReference type="GeneID" id="116200339"/>
<evidence type="ECO:0000313" key="9">
    <source>
        <dbReference type="EMBL" id="PKI50148.1"/>
    </source>
</evidence>
<dbReference type="Proteomes" id="UP000233551">
    <property type="component" value="Unassembled WGS sequence"/>
</dbReference>
<dbReference type="PANTHER" id="PTHR11945">
    <property type="entry name" value="MADS BOX PROTEIN"/>
    <property type="match status" value="1"/>
</dbReference>
<dbReference type="STRING" id="22663.A0A218W165"/>
<dbReference type="EMBL" id="PGOL01002143">
    <property type="protein sequence ID" value="PKI50148.1"/>
    <property type="molecule type" value="Genomic_DNA"/>
</dbReference>
<reference evidence="9 11" key="3">
    <citation type="submission" date="2017-11" db="EMBL/GenBank/DDBJ databases">
        <title>De-novo sequencing of pomegranate (Punica granatum L.) genome.</title>
        <authorList>
            <person name="Akparov Z."/>
            <person name="Amiraslanov A."/>
            <person name="Hajiyeva S."/>
            <person name="Abbasov M."/>
            <person name="Kaur K."/>
            <person name="Hamwieh A."/>
            <person name="Solovyev V."/>
            <person name="Salamov A."/>
            <person name="Braich B."/>
            <person name="Kosarev P."/>
            <person name="Mahmoud A."/>
            <person name="Hajiyev E."/>
            <person name="Babayeva S."/>
            <person name="Izzatullayeva V."/>
            <person name="Mammadov A."/>
            <person name="Mammadov A."/>
            <person name="Sharifova S."/>
            <person name="Ojaghi J."/>
            <person name="Eynullazada K."/>
            <person name="Bayramov B."/>
            <person name="Abdulazimova A."/>
            <person name="Shahmuradov I."/>
        </authorList>
    </citation>
    <scope>NUCLEOTIDE SEQUENCE [LARGE SCALE GENOMIC DNA]</scope>
    <source>
        <strain evidence="9">AG2017</strain>
        <strain evidence="11">cv. AG2017</strain>
        <tissue evidence="9">Leaf</tissue>
    </source>
</reference>
<protein>
    <recommendedName>
        <fullName evidence="7">MADS-box domain-containing protein</fullName>
    </recommendedName>
</protein>
<feature type="region of interest" description="Disordered" evidence="6">
    <location>
        <begin position="176"/>
        <end position="195"/>
    </location>
</feature>
<evidence type="ECO:0000256" key="6">
    <source>
        <dbReference type="SAM" id="MobiDB-lite"/>
    </source>
</evidence>
<dbReference type="GO" id="GO:0045944">
    <property type="term" value="P:positive regulation of transcription by RNA polymerase II"/>
    <property type="evidence" value="ECO:0007669"/>
    <property type="project" value="InterPro"/>
</dbReference>
<dbReference type="Proteomes" id="UP000197138">
    <property type="component" value="Unassembled WGS sequence"/>
</dbReference>
<feature type="domain" description="MADS-box" evidence="7">
    <location>
        <begin position="9"/>
        <end position="69"/>
    </location>
</feature>
<dbReference type="PANTHER" id="PTHR11945:SF725">
    <property type="entry name" value="AGAMOUS-LIKE 58-RELATED"/>
    <property type="match status" value="1"/>
</dbReference>
<keyword evidence="5" id="KW-0539">Nucleus</keyword>
<dbReference type="PRINTS" id="PR00404">
    <property type="entry name" value="MADSDOMAIN"/>
</dbReference>
<sequence>MDLDGRKTRGKQKIQIKKIEDENIRLITFSKRRSGIYKKACELSTLCGAQIGIVVFSPTGKPFSFGQPTIMAVLERYCNRNISKQPLDGDRVQQILEAQRRERIQELNQTLDETLTRLMDEKKRGKSLAQLIKETRAGKAARGEVSWWEAKIEELSPPQLEQVSESLEQFYGDLTNHMNQRNNDNQNNNNNSNIVGSSISSWETLNFDFNIADFDIGSGGFPDNWW</sequence>
<dbReference type="CDD" id="cd00265">
    <property type="entry name" value="MADS_MEF2_like"/>
    <property type="match status" value="1"/>
</dbReference>